<accession>A0A0P1BKR0</accession>
<organism evidence="3 4">
    <name type="scientific">Ceraceosorus bombacis</name>
    <dbReference type="NCBI Taxonomy" id="401625"/>
    <lineage>
        <taxon>Eukaryota</taxon>
        <taxon>Fungi</taxon>
        <taxon>Dikarya</taxon>
        <taxon>Basidiomycota</taxon>
        <taxon>Ustilaginomycotina</taxon>
        <taxon>Exobasidiomycetes</taxon>
        <taxon>Ceraceosorales</taxon>
        <taxon>Ceraceosoraceae</taxon>
        <taxon>Ceraceosorus</taxon>
    </lineage>
</organism>
<reference evidence="3 4" key="1">
    <citation type="submission" date="2014-09" db="EMBL/GenBank/DDBJ databases">
        <authorList>
            <person name="Magalhaes I.L.F."/>
            <person name="Oliveira U."/>
            <person name="Santos F.R."/>
            <person name="Vidigal T.H.D.A."/>
            <person name="Brescovit A.D."/>
            <person name="Santos A.J."/>
        </authorList>
    </citation>
    <scope>NUCLEOTIDE SEQUENCE [LARGE SCALE GENOMIC DNA]</scope>
</reference>
<dbReference type="InterPro" id="IPR029028">
    <property type="entry name" value="Alpha/beta_knot_MTases"/>
</dbReference>
<evidence type="ECO:0000256" key="2">
    <source>
        <dbReference type="SAM" id="MobiDB-lite"/>
    </source>
</evidence>
<dbReference type="SUPFAM" id="SSF75217">
    <property type="entry name" value="alpha/beta knot"/>
    <property type="match status" value="1"/>
</dbReference>
<proteinExistence type="inferred from homology"/>
<dbReference type="Gene3D" id="3.40.1280.10">
    <property type="match status" value="2"/>
</dbReference>
<dbReference type="PANTHER" id="PTHR12150">
    <property type="entry name" value="CLASS IV SAM-BINDING METHYLTRANSFERASE-RELATED"/>
    <property type="match status" value="1"/>
</dbReference>
<feature type="compositionally biased region" description="Polar residues" evidence="2">
    <location>
        <begin position="59"/>
        <end position="82"/>
    </location>
</feature>
<sequence length="471" mass="50806">MDESGKKKRSRKRAKRSAAADVGSTHKEVSAASPSRLETEASASKEFLHRNNPYKPSGFASSAGNSQPQRGTDAATQSTLTSARGHVRERPREDNGRDWTLSVALPGSIILNAQTPELQARLAGGLARTCAIFNVDEVIVFHEDLKAVSQGHDWTGGRRKAAAGHQRAEAGAGADGTEERSAFDPDAFLARILQYLETPQYLRKALFPMHKDLRLAGLLPPLDCPHHLRYEDVSTFREGVVVESDSSGHRGKKRRYNDGAAPNGTEQLVEVDVGLGQPIHARVSGDGPSANEKVPTGVRVTVRMPPHAGAVGRLVSPRQPVKETGGYWGYSVRLCNSLSEVLTTCPFGREGTAPFDASQAEYDLVLGTSERGTSLTELLEGAATATSVTSQMDTGRLKPFKHALLVLGGLSGLEVIIDQDPTIDLGAHQASLLFDVWINVLEKQGSRTIRTEEAMPIALARLKTFFEAYGT</sequence>
<dbReference type="AlphaFoldDB" id="A0A0P1BKR0"/>
<name>A0A0P1BKR0_9BASI</name>
<dbReference type="EMBL" id="CCYA01000254">
    <property type="protein sequence ID" value="CEH17147.1"/>
    <property type="molecule type" value="Genomic_DNA"/>
</dbReference>
<feature type="compositionally biased region" description="Basic and acidic residues" evidence="2">
    <location>
        <begin position="86"/>
        <end position="97"/>
    </location>
</feature>
<dbReference type="Pfam" id="PF02598">
    <property type="entry name" value="Methyltrn_RNA_3"/>
    <property type="match status" value="1"/>
</dbReference>
<dbReference type="InterPro" id="IPR003750">
    <property type="entry name" value="Put_MeTrfase-C9orf114-like"/>
</dbReference>
<dbReference type="STRING" id="401625.A0A0P1BKR0"/>
<evidence type="ECO:0000313" key="3">
    <source>
        <dbReference type="EMBL" id="CEH17147.1"/>
    </source>
</evidence>
<feature type="region of interest" description="Disordered" evidence="2">
    <location>
        <begin position="154"/>
        <end position="180"/>
    </location>
</feature>
<feature type="region of interest" description="Disordered" evidence="2">
    <location>
        <begin position="1"/>
        <end position="99"/>
    </location>
</feature>
<dbReference type="CDD" id="cd18086">
    <property type="entry name" value="HsC9orf114-like"/>
    <property type="match status" value="1"/>
</dbReference>
<feature type="compositionally biased region" description="Basic residues" evidence="2">
    <location>
        <begin position="1"/>
        <end position="16"/>
    </location>
</feature>
<protein>
    <submittedName>
        <fullName evidence="3">Uncharacterized conserved protein</fullName>
    </submittedName>
</protein>
<dbReference type="PANTHER" id="PTHR12150:SF13">
    <property type="entry name" value="METHYLTRANSFERASE C9ORF114-RELATED"/>
    <property type="match status" value="1"/>
</dbReference>
<dbReference type="Proteomes" id="UP000054845">
    <property type="component" value="Unassembled WGS sequence"/>
</dbReference>
<dbReference type="InterPro" id="IPR029026">
    <property type="entry name" value="tRNA_m1G_MTases_N"/>
</dbReference>
<dbReference type="OrthoDB" id="361029at2759"/>
<evidence type="ECO:0000313" key="4">
    <source>
        <dbReference type="Proteomes" id="UP000054845"/>
    </source>
</evidence>
<feature type="region of interest" description="Disordered" evidence="2">
    <location>
        <begin position="244"/>
        <end position="263"/>
    </location>
</feature>
<evidence type="ECO:0000256" key="1">
    <source>
        <dbReference type="ARBA" id="ARBA00009841"/>
    </source>
</evidence>
<feature type="compositionally biased region" description="Low complexity" evidence="2">
    <location>
        <begin position="163"/>
        <end position="172"/>
    </location>
</feature>
<comment type="similarity">
    <text evidence="1">Belongs to the class IV-like SAM-binding methyltransferase superfamily.</text>
</comment>
<keyword evidence="4" id="KW-1185">Reference proteome</keyword>